<dbReference type="EMBL" id="CP157947">
    <property type="protein sequence ID" value="XBS69738.1"/>
    <property type="molecule type" value="Genomic_DNA"/>
</dbReference>
<proteinExistence type="predicted"/>
<keyword evidence="1" id="KW-0732">Signal</keyword>
<gene>
    <name evidence="2" type="ORF">ABK905_26165</name>
</gene>
<name>A0AAU7Q9H2_9GAMM</name>
<evidence type="ECO:0000256" key="1">
    <source>
        <dbReference type="SAM" id="SignalP"/>
    </source>
</evidence>
<reference evidence="2" key="1">
    <citation type="submission" date="2024-06" db="EMBL/GenBank/DDBJ databases">
        <authorList>
            <person name="Coelho C."/>
            <person name="Bento M."/>
            <person name="Garcia E."/>
            <person name="Camelo A."/>
            <person name="Brandao I."/>
            <person name="Espirito Santo C."/>
            <person name="Trovao J."/>
            <person name="Verissimo A."/>
            <person name="Costa J."/>
            <person name="Tiago I."/>
        </authorList>
    </citation>
    <scope>NUCLEOTIDE SEQUENCE</scope>
    <source>
        <strain evidence="2">KWT182</strain>
    </source>
</reference>
<sequence>MRYTIITTLLLLAASLPIARGATETAAAPTPAPAAAENAPAAASVKETLSVPLLDGKITFRLPNDFNNQSKKDAVGQNSGVVVYLYVNTLRSQVVGISEVPTAAGDANDTSDAAFSKMAQGAYSGLKTQFTHVVKTGQTTLMAGSRKLLRIDTEQEMKGEAMLGTILTTPYSGRVVTIQILTPTSGVAGHRLLVRQILDSIAFH</sequence>
<accession>A0AAU7Q9H2</accession>
<protein>
    <recommendedName>
        <fullName evidence="3">DUF1795 domain-containing protein</fullName>
    </recommendedName>
</protein>
<evidence type="ECO:0000313" key="2">
    <source>
        <dbReference type="EMBL" id="XBS69738.1"/>
    </source>
</evidence>
<dbReference type="AlphaFoldDB" id="A0AAU7Q9H2"/>
<feature type="chain" id="PRO_5043952669" description="DUF1795 domain-containing protein" evidence="1">
    <location>
        <begin position="20"/>
        <end position="204"/>
    </location>
</feature>
<evidence type="ECO:0008006" key="3">
    <source>
        <dbReference type="Google" id="ProtNLM"/>
    </source>
</evidence>
<organism evidence="2">
    <name type="scientific">Acerihabitans sp. KWT182</name>
    <dbReference type="NCBI Taxonomy" id="3157919"/>
    <lineage>
        <taxon>Bacteria</taxon>
        <taxon>Pseudomonadati</taxon>
        <taxon>Pseudomonadota</taxon>
        <taxon>Gammaproteobacteria</taxon>
        <taxon>Enterobacterales</taxon>
        <taxon>Pectobacteriaceae</taxon>
        <taxon>Acerihabitans</taxon>
    </lineage>
</organism>
<feature type="signal peptide" evidence="1">
    <location>
        <begin position="1"/>
        <end position="19"/>
    </location>
</feature>